<dbReference type="Pfam" id="PF22673">
    <property type="entry name" value="MCP-like_PDC_1"/>
    <property type="match status" value="1"/>
</dbReference>
<dbReference type="PATRIC" id="fig|796943.3.peg.1554"/>
<dbReference type="Pfam" id="PF00672">
    <property type="entry name" value="HAMP"/>
    <property type="match status" value="1"/>
</dbReference>
<dbReference type="InterPro" id="IPR051310">
    <property type="entry name" value="MCP_chemotaxis"/>
</dbReference>
<dbReference type="GO" id="GO:0007165">
    <property type="term" value="P:signal transduction"/>
    <property type="evidence" value="ECO:0007669"/>
    <property type="project" value="UniProtKB-KW"/>
</dbReference>
<dbReference type="CDD" id="cd06225">
    <property type="entry name" value="HAMP"/>
    <property type="match status" value="1"/>
</dbReference>
<organism evidence="8 9">
    <name type="scientific">Oribacterium parvum ACB1</name>
    <dbReference type="NCBI Taxonomy" id="796943"/>
    <lineage>
        <taxon>Bacteria</taxon>
        <taxon>Bacillati</taxon>
        <taxon>Bacillota</taxon>
        <taxon>Clostridia</taxon>
        <taxon>Lachnospirales</taxon>
        <taxon>Lachnospiraceae</taxon>
        <taxon>Oribacterium</taxon>
    </lineage>
</organism>
<evidence type="ECO:0000256" key="1">
    <source>
        <dbReference type="ARBA" id="ARBA00022500"/>
    </source>
</evidence>
<dbReference type="HOGENOM" id="CLU_000445_107_12_9"/>
<feature type="transmembrane region" description="Helical" evidence="5">
    <location>
        <begin position="362"/>
        <end position="385"/>
    </location>
</feature>
<dbReference type="EMBL" id="AFZC02000003">
    <property type="protein sequence ID" value="EHL10121.1"/>
    <property type="molecule type" value="Genomic_DNA"/>
</dbReference>
<gene>
    <name evidence="8" type="ORF">HMPREF9625_01121</name>
</gene>
<keyword evidence="9" id="KW-1185">Reference proteome</keyword>
<evidence type="ECO:0000259" key="7">
    <source>
        <dbReference type="PROSITE" id="PS50885"/>
    </source>
</evidence>
<dbReference type="SUPFAM" id="SSF58104">
    <property type="entry name" value="Methyl-accepting chemotaxis protein (MCP) signaling domain"/>
    <property type="match status" value="1"/>
</dbReference>
<protein>
    <recommendedName>
        <fullName evidence="10">Methyl-accepting chemotaxis protein</fullName>
    </recommendedName>
</protein>
<keyword evidence="3" id="KW-0807">Transducer</keyword>
<keyword evidence="1" id="KW-0145">Chemotaxis</keyword>
<name>G9WP38_9FIRM</name>
<dbReference type="Gene3D" id="3.30.450.20">
    <property type="entry name" value="PAS domain"/>
    <property type="match status" value="1"/>
</dbReference>
<sequence length="739" mass="81262">MKEQRNGKGISFLRRMKLGTRMSIFLGIFSFCILAGLLYFLIHSFEIAIDKRIDDNMNDKAAAASSDFESVMTKAEGISDNIAQGLQLIYSHSKGEKIGDRPENLWQIISGDYDTPKPTESMEPVVFKSQIVNRDITYSQYIGESYILNSLYATLQGNDQLIGAGILFEPNAFLPGVKDYSPYISQISKKDMTVSNFQYDDICNEDYYAKVKETKEKYITDLYVEEEDGVTHSEITFSNPIILDGEFKGTIITDVDASVIDSIQKVDDSFPSMFTNVLDSHGVIHSENPDYDGKLLKDILPEKALSQLQEGFDSKEAFSRKITNELGVDRREYFSPINLHGNLWWVRLSITETDYDKEVDRLVFLGTLFGVLSVILMALVMVVIIRKSLKPLKVVADAGKKMAEGDFDIHISYHNQDEIGDLMQSMQSVIGRIRAIISDLSEKLAELSRGNFAMNLEDEHGYYQGAYKPLLSTIVEITTDLSKTVSEISTSAEEVNSGAEQVSSASQTLSQGASEQASSIEELSATMNDISNTIKETAVMAEKASSMSKDAGDAVTESNDKMNELSRAMQDITEKSNEISKIIKTIDDIAFQTNILSLNAAIEAARAGSAGKGFAVVADEVGNLAQKSAKAAQNTGVLIEETIDAVAKGAKISEETADSLKNVSERTKTISQIIKDINFASESEAENISQINIGMNQISSVVQNNSATAEESAAASEELSGQAAILNNLMTRFTLKEEK</sequence>
<evidence type="ECO:0000256" key="5">
    <source>
        <dbReference type="SAM" id="Phobius"/>
    </source>
</evidence>
<dbReference type="PROSITE" id="PS50885">
    <property type="entry name" value="HAMP"/>
    <property type="match status" value="1"/>
</dbReference>
<evidence type="ECO:0000259" key="6">
    <source>
        <dbReference type="PROSITE" id="PS50111"/>
    </source>
</evidence>
<comment type="similarity">
    <text evidence="2">Belongs to the methyl-accepting chemotaxis (MCP) protein family.</text>
</comment>
<evidence type="ECO:0000313" key="8">
    <source>
        <dbReference type="EMBL" id="EHL10121.1"/>
    </source>
</evidence>
<dbReference type="PROSITE" id="PS50111">
    <property type="entry name" value="CHEMOTAXIS_TRANSDUC_2"/>
    <property type="match status" value="1"/>
</dbReference>
<dbReference type="RefSeq" id="WP_009534977.1">
    <property type="nucleotide sequence ID" value="NZ_KE148312.1"/>
</dbReference>
<dbReference type="InterPro" id="IPR004089">
    <property type="entry name" value="MCPsignal_dom"/>
</dbReference>
<evidence type="ECO:0000256" key="4">
    <source>
        <dbReference type="SAM" id="MobiDB-lite"/>
    </source>
</evidence>
<dbReference type="Pfam" id="PF00015">
    <property type="entry name" value="MCPsignal"/>
    <property type="match status" value="1"/>
</dbReference>
<dbReference type="InterPro" id="IPR003660">
    <property type="entry name" value="HAMP_dom"/>
</dbReference>
<dbReference type="GO" id="GO:0006935">
    <property type="term" value="P:chemotaxis"/>
    <property type="evidence" value="ECO:0007669"/>
    <property type="project" value="UniProtKB-KW"/>
</dbReference>
<dbReference type="GO" id="GO:0005886">
    <property type="term" value="C:plasma membrane"/>
    <property type="evidence" value="ECO:0007669"/>
    <property type="project" value="TreeGrafter"/>
</dbReference>
<keyword evidence="5" id="KW-1133">Transmembrane helix</keyword>
<keyword evidence="5" id="KW-0812">Transmembrane</keyword>
<dbReference type="GO" id="GO:0004888">
    <property type="term" value="F:transmembrane signaling receptor activity"/>
    <property type="evidence" value="ECO:0007669"/>
    <property type="project" value="TreeGrafter"/>
</dbReference>
<accession>G9WP38</accession>
<dbReference type="AlphaFoldDB" id="G9WP38"/>
<feature type="domain" description="HAMP" evidence="7">
    <location>
        <begin position="386"/>
        <end position="438"/>
    </location>
</feature>
<dbReference type="CDD" id="cd12913">
    <property type="entry name" value="PDC1_MCP_like"/>
    <property type="match status" value="1"/>
</dbReference>
<evidence type="ECO:0000256" key="3">
    <source>
        <dbReference type="PROSITE-ProRule" id="PRU00284"/>
    </source>
</evidence>
<reference evidence="8" key="1">
    <citation type="submission" date="2011-08" db="EMBL/GenBank/DDBJ databases">
        <authorList>
            <consortium name="The Broad Institute Genome Sequencing Platform"/>
            <person name="Earl A."/>
            <person name="Ward D."/>
            <person name="Feldgarden M."/>
            <person name="Gevers D."/>
            <person name="Sizova M."/>
            <person name="Hazen A."/>
            <person name="Epstein S."/>
            <person name="Young S.K."/>
            <person name="Zeng Q."/>
            <person name="Gargeya S."/>
            <person name="Fitzgerald M."/>
            <person name="Haas B."/>
            <person name="Abouelleil A."/>
            <person name="Alvarado L."/>
            <person name="Arachchi H.M."/>
            <person name="Berlin A."/>
            <person name="Brown A."/>
            <person name="Chapman S.B."/>
            <person name="Chen Z."/>
            <person name="Dunbar C."/>
            <person name="Freedman E."/>
            <person name="Gearin G."/>
            <person name="Gellesch M."/>
            <person name="Goldberg J."/>
            <person name="Griggs A."/>
            <person name="Gujja S."/>
            <person name="Heiman D."/>
            <person name="Howarth C."/>
            <person name="Larson L."/>
            <person name="Lui A."/>
            <person name="MacDonald P.J.P."/>
            <person name="Montmayeur A."/>
            <person name="Murphy C."/>
            <person name="Neiman D."/>
            <person name="Pearson M."/>
            <person name="Priest M."/>
            <person name="Roberts A."/>
            <person name="Saif S."/>
            <person name="Shea T."/>
            <person name="Shenoy N."/>
            <person name="Sisk P."/>
            <person name="Stolte C."/>
            <person name="Sykes S."/>
            <person name="Wortman J."/>
            <person name="Nusbaum C."/>
            <person name="Birren B."/>
        </authorList>
    </citation>
    <scope>NUCLEOTIDE SEQUENCE</scope>
    <source>
        <strain evidence="8">ACB1</strain>
    </source>
</reference>
<dbReference type="STRING" id="796943.HMPREF9625_01121"/>
<evidence type="ECO:0008006" key="10">
    <source>
        <dbReference type="Google" id="ProtNLM"/>
    </source>
</evidence>
<dbReference type="Gene3D" id="6.10.340.10">
    <property type="match status" value="1"/>
</dbReference>
<reference evidence="8" key="2">
    <citation type="submission" date="2013-03" db="EMBL/GenBank/DDBJ databases">
        <title>The Genome Sequence of Oribacterium sp. ACB1.</title>
        <authorList>
            <consortium name="The Broad Institute Genomics Platform"/>
            <consortium name="The Broad Institute Genome Sequencing Center for Infectious Disease"/>
            <person name="Earl A."/>
            <person name="Ward D."/>
            <person name="Feldgarden M."/>
            <person name="Gevers D."/>
            <person name="Sizova M."/>
            <person name="Hazen A."/>
            <person name="Epstein S."/>
            <person name="Walker B."/>
            <person name="Young S."/>
            <person name="Zeng Q."/>
            <person name="Gargeya S."/>
            <person name="Fitzgerald M."/>
            <person name="Haas B."/>
            <person name="Abouelleil A."/>
            <person name="Allen A.W."/>
            <person name="Alvarado L."/>
            <person name="Arachchi H.M."/>
            <person name="Berlin A.M."/>
            <person name="Chapman S.B."/>
            <person name="Gainer-Dewar J."/>
            <person name="Goldberg J."/>
            <person name="Griggs A."/>
            <person name="Gujja S."/>
            <person name="Hansen M."/>
            <person name="Howarth C."/>
            <person name="Imamovic A."/>
            <person name="Ireland A."/>
            <person name="Larimer J."/>
            <person name="McCowan C."/>
            <person name="Murphy C."/>
            <person name="Pearson M."/>
            <person name="Poon T.W."/>
            <person name="Priest M."/>
            <person name="Roberts A."/>
            <person name="Saif S."/>
            <person name="Shea T."/>
            <person name="Sisk P."/>
            <person name="Sykes S."/>
            <person name="Wortman J."/>
            <person name="Nusbaum C."/>
            <person name="Birren B."/>
        </authorList>
    </citation>
    <scope>NUCLEOTIDE SEQUENCE [LARGE SCALE GENOMIC DNA]</scope>
    <source>
        <strain evidence="8">ACB1</strain>
    </source>
</reference>
<feature type="domain" description="Methyl-accepting transducer" evidence="6">
    <location>
        <begin position="491"/>
        <end position="720"/>
    </location>
</feature>
<dbReference type="SMART" id="SM00283">
    <property type="entry name" value="MA"/>
    <property type="match status" value="1"/>
</dbReference>
<feature type="region of interest" description="Disordered" evidence="4">
    <location>
        <begin position="495"/>
        <end position="518"/>
    </location>
</feature>
<comment type="caution">
    <text evidence="8">The sequence shown here is derived from an EMBL/GenBank/DDBJ whole genome shotgun (WGS) entry which is preliminary data.</text>
</comment>
<dbReference type="SMART" id="SM00304">
    <property type="entry name" value="HAMP"/>
    <property type="match status" value="1"/>
</dbReference>
<dbReference type="CDD" id="cd11386">
    <property type="entry name" value="MCP_signal"/>
    <property type="match status" value="1"/>
</dbReference>
<proteinExistence type="inferred from homology"/>
<feature type="transmembrane region" description="Helical" evidence="5">
    <location>
        <begin position="21"/>
        <end position="42"/>
    </location>
</feature>
<dbReference type="PANTHER" id="PTHR43531:SF11">
    <property type="entry name" value="METHYL-ACCEPTING CHEMOTAXIS PROTEIN 3"/>
    <property type="match status" value="1"/>
</dbReference>
<keyword evidence="5" id="KW-0472">Membrane</keyword>
<dbReference type="PANTHER" id="PTHR43531">
    <property type="entry name" value="PROTEIN ICFG"/>
    <property type="match status" value="1"/>
</dbReference>
<evidence type="ECO:0000256" key="2">
    <source>
        <dbReference type="ARBA" id="ARBA00029447"/>
    </source>
</evidence>
<dbReference type="Gene3D" id="1.10.287.950">
    <property type="entry name" value="Methyl-accepting chemotaxis protein"/>
    <property type="match status" value="1"/>
</dbReference>
<evidence type="ECO:0000313" key="9">
    <source>
        <dbReference type="Proteomes" id="UP000018461"/>
    </source>
</evidence>
<dbReference type="Proteomes" id="UP000018461">
    <property type="component" value="Unassembled WGS sequence"/>
</dbReference>